<protein>
    <recommendedName>
        <fullName evidence="2">DUF2203 domain-containing protein</fullName>
    </recommendedName>
</protein>
<dbReference type="InterPro" id="IPR018699">
    <property type="entry name" value="DUF2203"/>
</dbReference>
<sequence length="76" mass="8666">KLDILNSELKTTVSKINGKIAVIEEKGIIIKSIAPGLFDFPYAMNGREVFLCWREGEPRIDYWHEKDAGFAGRQKL</sequence>
<evidence type="ECO:0000313" key="1">
    <source>
        <dbReference type="EMBL" id="SVE34625.1"/>
    </source>
</evidence>
<evidence type="ECO:0008006" key="2">
    <source>
        <dbReference type="Google" id="ProtNLM"/>
    </source>
</evidence>
<dbReference type="Pfam" id="PF09969">
    <property type="entry name" value="DUF2203"/>
    <property type="match status" value="1"/>
</dbReference>
<accession>A0A383CRZ8</accession>
<feature type="non-terminal residue" evidence="1">
    <location>
        <position position="1"/>
    </location>
</feature>
<organism evidence="1">
    <name type="scientific">marine metagenome</name>
    <dbReference type="NCBI Taxonomy" id="408172"/>
    <lineage>
        <taxon>unclassified sequences</taxon>
        <taxon>metagenomes</taxon>
        <taxon>ecological metagenomes</taxon>
    </lineage>
</organism>
<reference evidence="1" key="1">
    <citation type="submission" date="2018-05" db="EMBL/GenBank/DDBJ databases">
        <authorList>
            <person name="Lanie J.A."/>
            <person name="Ng W.-L."/>
            <person name="Kazmierczak K.M."/>
            <person name="Andrzejewski T.M."/>
            <person name="Davidsen T.M."/>
            <person name="Wayne K.J."/>
            <person name="Tettelin H."/>
            <person name="Glass J.I."/>
            <person name="Rusch D."/>
            <person name="Podicherti R."/>
            <person name="Tsui H.-C.T."/>
            <person name="Winkler M.E."/>
        </authorList>
    </citation>
    <scope>NUCLEOTIDE SEQUENCE</scope>
</reference>
<proteinExistence type="predicted"/>
<gene>
    <name evidence="1" type="ORF">METZ01_LOCUS487479</name>
</gene>
<name>A0A383CRZ8_9ZZZZ</name>
<dbReference type="AlphaFoldDB" id="A0A383CRZ8"/>
<dbReference type="EMBL" id="UINC01210941">
    <property type="protein sequence ID" value="SVE34625.1"/>
    <property type="molecule type" value="Genomic_DNA"/>
</dbReference>